<dbReference type="PANTHER" id="PTHR38459:SF1">
    <property type="entry name" value="PROPHAGE BACTOPRENOL-LINKED GLUCOSE TRANSLOCASE HOMOLOG"/>
    <property type="match status" value="1"/>
</dbReference>
<feature type="transmembrane region" description="Helical" evidence="6">
    <location>
        <begin position="117"/>
        <end position="139"/>
    </location>
</feature>
<feature type="transmembrane region" description="Helical" evidence="6">
    <location>
        <begin position="151"/>
        <end position="169"/>
    </location>
</feature>
<dbReference type="OrthoDB" id="9807815at2"/>
<evidence type="ECO:0000256" key="1">
    <source>
        <dbReference type="ARBA" id="ARBA00004141"/>
    </source>
</evidence>
<evidence type="ECO:0000256" key="5">
    <source>
        <dbReference type="ARBA" id="ARBA00023136"/>
    </source>
</evidence>
<comment type="subcellular location">
    <subcellularLocation>
        <location evidence="1">Membrane</location>
        <topology evidence="1">Multi-pass membrane protein</topology>
    </subcellularLocation>
</comment>
<keyword evidence="9" id="KW-1185">Reference proteome</keyword>
<proteinExistence type="inferred from homology"/>
<dbReference type="GO" id="GO:0005886">
    <property type="term" value="C:plasma membrane"/>
    <property type="evidence" value="ECO:0007669"/>
    <property type="project" value="TreeGrafter"/>
</dbReference>
<feature type="transmembrane region" description="Helical" evidence="6">
    <location>
        <begin position="83"/>
        <end position="105"/>
    </location>
</feature>
<evidence type="ECO:0000313" key="9">
    <source>
        <dbReference type="Proteomes" id="UP000231586"/>
    </source>
</evidence>
<dbReference type="RefSeq" id="WP_100349935.1">
    <property type="nucleotide sequence ID" value="NZ_PGTZ01000007.1"/>
</dbReference>
<comment type="caution">
    <text evidence="8">The sequence shown here is derived from an EMBL/GenBank/DDBJ whole genome shotgun (WGS) entry which is preliminary data.</text>
</comment>
<evidence type="ECO:0000313" key="8">
    <source>
        <dbReference type="EMBL" id="PJI94231.1"/>
    </source>
</evidence>
<protein>
    <submittedName>
        <fullName evidence="8">Putative flippase GtrA</fullName>
    </submittedName>
</protein>
<sequence>MIEPAELPTELPDGARVADVAAREVSDAELAAAESTVRHGIGARITELLRFGMVGGLAFVIDAGLFNLLVFGPGEVLGTKQGTAKAISVTLATIFAWIGNRYWTFSEHKTQERGRELLGFVLVNVGGMAISVLCLWFGIHVLDQDSQLAQNIWANVIGLGLGTVFRYLMYRKFIFTGASSAAA</sequence>
<reference evidence="8 9" key="1">
    <citation type="submission" date="2017-11" db="EMBL/GenBank/DDBJ databases">
        <title>Genomic Encyclopedia of Archaeal and Bacterial Type Strains, Phase II (KMG-II): From Individual Species to Whole Genera.</title>
        <authorList>
            <person name="Goeker M."/>
        </authorList>
    </citation>
    <scope>NUCLEOTIDE SEQUENCE [LARGE SCALE GENOMIC DNA]</scope>
    <source>
        <strain evidence="8 9">DSM 22413</strain>
    </source>
</reference>
<name>A0A2M8WTE7_9MICO</name>
<evidence type="ECO:0000256" key="4">
    <source>
        <dbReference type="ARBA" id="ARBA00022989"/>
    </source>
</evidence>
<feature type="domain" description="GtrA/DPMS transmembrane" evidence="7">
    <location>
        <begin position="50"/>
        <end position="175"/>
    </location>
</feature>
<keyword evidence="4 6" id="KW-1133">Transmembrane helix</keyword>
<keyword evidence="3 6" id="KW-0812">Transmembrane</keyword>
<comment type="similarity">
    <text evidence="2">Belongs to the GtrA family.</text>
</comment>
<dbReference type="InterPro" id="IPR051401">
    <property type="entry name" value="GtrA_CellWall_Glycosyl"/>
</dbReference>
<evidence type="ECO:0000256" key="2">
    <source>
        <dbReference type="ARBA" id="ARBA00009399"/>
    </source>
</evidence>
<dbReference type="AlphaFoldDB" id="A0A2M8WTE7"/>
<evidence type="ECO:0000259" key="7">
    <source>
        <dbReference type="Pfam" id="PF04138"/>
    </source>
</evidence>
<accession>A0A2M8WTE7</accession>
<evidence type="ECO:0000256" key="3">
    <source>
        <dbReference type="ARBA" id="ARBA00022692"/>
    </source>
</evidence>
<evidence type="ECO:0000256" key="6">
    <source>
        <dbReference type="SAM" id="Phobius"/>
    </source>
</evidence>
<gene>
    <name evidence="8" type="ORF">CLV34_1719</name>
</gene>
<dbReference type="InterPro" id="IPR007267">
    <property type="entry name" value="GtrA_DPMS_TM"/>
</dbReference>
<feature type="transmembrane region" description="Helical" evidence="6">
    <location>
        <begin position="48"/>
        <end position="71"/>
    </location>
</feature>
<dbReference type="Pfam" id="PF04138">
    <property type="entry name" value="GtrA_DPMS_TM"/>
    <property type="match status" value="1"/>
</dbReference>
<keyword evidence="5 6" id="KW-0472">Membrane</keyword>
<dbReference type="Proteomes" id="UP000231586">
    <property type="component" value="Unassembled WGS sequence"/>
</dbReference>
<dbReference type="PANTHER" id="PTHR38459">
    <property type="entry name" value="PROPHAGE BACTOPRENOL-LINKED GLUCOSE TRANSLOCASE HOMOLOG"/>
    <property type="match status" value="1"/>
</dbReference>
<dbReference type="EMBL" id="PGTZ01000007">
    <property type="protein sequence ID" value="PJI94231.1"/>
    <property type="molecule type" value="Genomic_DNA"/>
</dbReference>
<organism evidence="8 9">
    <name type="scientific">Luteimicrobium subarcticum</name>
    <dbReference type="NCBI Taxonomy" id="620910"/>
    <lineage>
        <taxon>Bacteria</taxon>
        <taxon>Bacillati</taxon>
        <taxon>Actinomycetota</taxon>
        <taxon>Actinomycetes</taxon>
        <taxon>Micrococcales</taxon>
        <taxon>Luteimicrobium</taxon>
    </lineage>
</organism>
<dbReference type="GO" id="GO:0000271">
    <property type="term" value="P:polysaccharide biosynthetic process"/>
    <property type="evidence" value="ECO:0007669"/>
    <property type="project" value="InterPro"/>
</dbReference>